<keyword evidence="3" id="KW-1185">Reference proteome</keyword>
<feature type="region of interest" description="Disordered" evidence="1">
    <location>
        <begin position="1"/>
        <end position="76"/>
    </location>
</feature>
<feature type="compositionally biased region" description="Pro residues" evidence="1">
    <location>
        <begin position="26"/>
        <end position="39"/>
    </location>
</feature>
<name>A0A6A6HD34_VIRVR</name>
<evidence type="ECO:0000256" key="1">
    <source>
        <dbReference type="SAM" id="MobiDB-lite"/>
    </source>
</evidence>
<proteinExistence type="predicted"/>
<accession>A0A6A6HD34</accession>
<dbReference type="EMBL" id="ML991789">
    <property type="protein sequence ID" value="KAF2235791.1"/>
    <property type="molecule type" value="Genomic_DNA"/>
</dbReference>
<dbReference type="Proteomes" id="UP000800092">
    <property type="component" value="Unassembled WGS sequence"/>
</dbReference>
<gene>
    <name evidence="2" type="ORF">EV356DRAFT_499446</name>
</gene>
<reference evidence="2" key="1">
    <citation type="journal article" date="2020" name="Stud. Mycol.">
        <title>101 Dothideomycetes genomes: a test case for predicting lifestyles and emergence of pathogens.</title>
        <authorList>
            <person name="Haridas S."/>
            <person name="Albert R."/>
            <person name="Binder M."/>
            <person name="Bloem J."/>
            <person name="Labutti K."/>
            <person name="Salamov A."/>
            <person name="Andreopoulos B."/>
            <person name="Baker S."/>
            <person name="Barry K."/>
            <person name="Bills G."/>
            <person name="Bluhm B."/>
            <person name="Cannon C."/>
            <person name="Castanera R."/>
            <person name="Culley D."/>
            <person name="Daum C."/>
            <person name="Ezra D."/>
            <person name="Gonzalez J."/>
            <person name="Henrissat B."/>
            <person name="Kuo A."/>
            <person name="Liang C."/>
            <person name="Lipzen A."/>
            <person name="Lutzoni F."/>
            <person name="Magnuson J."/>
            <person name="Mondo S."/>
            <person name="Nolan M."/>
            <person name="Ohm R."/>
            <person name="Pangilinan J."/>
            <person name="Park H.-J."/>
            <person name="Ramirez L."/>
            <person name="Alfaro M."/>
            <person name="Sun H."/>
            <person name="Tritt A."/>
            <person name="Yoshinaga Y."/>
            <person name="Zwiers L.-H."/>
            <person name="Turgeon B."/>
            <person name="Goodwin S."/>
            <person name="Spatafora J."/>
            <person name="Crous P."/>
            <person name="Grigoriev I."/>
        </authorList>
    </citation>
    <scope>NUCLEOTIDE SEQUENCE</scope>
    <source>
        <strain evidence="2">Tuck. ex Michener</strain>
    </source>
</reference>
<evidence type="ECO:0000313" key="3">
    <source>
        <dbReference type="Proteomes" id="UP000800092"/>
    </source>
</evidence>
<protein>
    <submittedName>
        <fullName evidence="2">Uncharacterized protein</fullName>
    </submittedName>
</protein>
<sequence>MPPSSNSFRGPLPRPSGGPLGGIPGLLPPITPPALPVPLPRKSNSSSPAKSRPPYLIGNRGFSREGPIPASSRARR</sequence>
<evidence type="ECO:0000313" key="2">
    <source>
        <dbReference type="EMBL" id="KAF2235791.1"/>
    </source>
</evidence>
<organism evidence="2 3">
    <name type="scientific">Viridothelium virens</name>
    <name type="common">Speckled blister lichen</name>
    <name type="synonym">Trypethelium virens</name>
    <dbReference type="NCBI Taxonomy" id="1048519"/>
    <lineage>
        <taxon>Eukaryota</taxon>
        <taxon>Fungi</taxon>
        <taxon>Dikarya</taxon>
        <taxon>Ascomycota</taxon>
        <taxon>Pezizomycotina</taxon>
        <taxon>Dothideomycetes</taxon>
        <taxon>Dothideomycetes incertae sedis</taxon>
        <taxon>Trypetheliales</taxon>
        <taxon>Trypetheliaceae</taxon>
        <taxon>Viridothelium</taxon>
    </lineage>
</organism>
<dbReference type="AlphaFoldDB" id="A0A6A6HD34"/>